<dbReference type="InParanoid" id="E3N2D2"/>
<dbReference type="HOGENOM" id="CLU_2294266_0_0_1"/>
<organism evidence="3">
    <name type="scientific">Caenorhabditis remanei</name>
    <name type="common">Caenorhabditis vulgaris</name>
    <dbReference type="NCBI Taxonomy" id="31234"/>
    <lineage>
        <taxon>Eukaryota</taxon>
        <taxon>Metazoa</taxon>
        <taxon>Ecdysozoa</taxon>
        <taxon>Nematoda</taxon>
        <taxon>Chromadorea</taxon>
        <taxon>Rhabditida</taxon>
        <taxon>Rhabditina</taxon>
        <taxon>Rhabditomorpha</taxon>
        <taxon>Rhabditoidea</taxon>
        <taxon>Rhabditidae</taxon>
        <taxon>Peloderinae</taxon>
        <taxon>Caenorhabditis</taxon>
    </lineage>
</organism>
<reference evidence="2" key="1">
    <citation type="submission" date="2007-07" db="EMBL/GenBank/DDBJ databases">
        <title>PCAP assembly of the Caenorhabditis remanei genome.</title>
        <authorList>
            <consortium name="The Caenorhabditis remanei Sequencing Consortium"/>
            <person name="Wilson R.K."/>
        </authorList>
    </citation>
    <scope>NUCLEOTIDE SEQUENCE [LARGE SCALE GENOMIC DNA]</scope>
    <source>
        <strain evidence="2">PB4641</strain>
    </source>
</reference>
<dbReference type="InterPro" id="IPR019421">
    <property type="entry name" value="7TM_GPCR_serpentine_rcpt_Srd"/>
</dbReference>
<name>E3N2D2_CAERE</name>
<keyword evidence="1" id="KW-0812">Transmembrane</keyword>
<dbReference type="EMBL" id="DS268512">
    <property type="protein sequence ID" value="EFO84131.1"/>
    <property type="molecule type" value="Genomic_DNA"/>
</dbReference>
<protein>
    <submittedName>
        <fullName evidence="2">Uncharacterized protein</fullName>
    </submittedName>
</protein>
<evidence type="ECO:0000313" key="3">
    <source>
        <dbReference type="Proteomes" id="UP000008281"/>
    </source>
</evidence>
<evidence type="ECO:0000313" key="2">
    <source>
        <dbReference type="EMBL" id="EFO84131.1"/>
    </source>
</evidence>
<dbReference type="AlphaFoldDB" id="E3N2D2"/>
<feature type="transmembrane region" description="Helical" evidence="1">
    <location>
        <begin position="41"/>
        <end position="61"/>
    </location>
</feature>
<feature type="transmembrane region" description="Helical" evidence="1">
    <location>
        <begin position="15"/>
        <end position="34"/>
    </location>
</feature>
<gene>
    <name evidence="2" type="ORF">CRE_16969</name>
</gene>
<keyword evidence="1" id="KW-0472">Membrane</keyword>
<proteinExistence type="predicted"/>
<keyword evidence="3" id="KW-1185">Reference proteome</keyword>
<accession>E3N2D2</accession>
<dbReference type="Pfam" id="PF10317">
    <property type="entry name" value="7TM_GPCR_Srd"/>
    <property type="match status" value="1"/>
</dbReference>
<dbReference type="Proteomes" id="UP000008281">
    <property type="component" value="Unassembled WGS sequence"/>
</dbReference>
<dbReference type="OrthoDB" id="5864952at2759"/>
<sequence length="101" mass="11341">MKHYLCSTAHLQSSIPILILTGTLIFFAMHFTILNPIHVQYLPSILFTTTTIISPISYFIFLPPQWNFCFGVPKRSKGQKESSMTATNNGIRTVSCAISVF</sequence>
<evidence type="ECO:0000256" key="1">
    <source>
        <dbReference type="SAM" id="Phobius"/>
    </source>
</evidence>
<keyword evidence="1" id="KW-1133">Transmembrane helix</keyword>